<gene>
    <name evidence="3" type="ORF">HYH02_015394</name>
    <name evidence="2" type="ORF">HYH02_015448</name>
</gene>
<organism evidence="2 4">
    <name type="scientific">Chlamydomonas schloesseri</name>
    <dbReference type="NCBI Taxonomy" id="2026947"/>
    <lineage>
        <taxon>Eukaryota</taxon>
        <taxon>Viridiplantae</taxon>
        <taxon>Chlorophyta</taxon>
        <taxon>core chlorophytes</taxon>
        <taxon>Chlorophyceae</taxon>
        <taxon>CS clade</taxon>
        <taxon>Chlamydomonadales</taxon>
        <taxon>Chlamydomonadaceae</taxon>
        <taxon>Chlamydomonas</taxon>
    </lineage>
</organism>
<protein>
    <submittedName>
        <fullName evidence="2">Uncharacterized protein</fullName>
    </submittedName>
</protein>
<dbReference type="EMBL" id="JAEHOD010000195">
    <property type="protein sequence ID" value="KAG2422750.1"/>
    <property type="molecule type" value="Genomic_DNA"/>
</dbReference>
<dbReference type="Proteomes" id="UP000613740">
    <property type="component" value="Unassembled WGS sequence"/>
</dbReference>
<name>A0A835SL40_9CHLO</name>
<sequence>MKVIDEEYQKARQQATGNLAYKMANNRRIALEKLLDRQLELLEEPVGGELAVGTAGGNQQGAGGTTGTDAAGTGGAGTAGPGNGTAPGAGAGGTGDQPQRQQPQPQQQPQQQQQQQEQQGQPLPMQPHQQQAPPPRRPDVDAFMAELIADAAREPLTAPSAADRRAFRRGAVEAAVDLTEEAPAAVRPRLAGSIGLSGGGLLAQELKQSADLEGLVGELPILGSLLKMYGTNRLANSQGAYEARAKTIIQNQMATARAANGAAAAAGTAATRNAQLLQANGALNAALGTALEMQDVRDMTRVVDYKSVVELQRNNQEEQMDLLRKISGFTPEMRAAIFGSASGSGSSSGGGGGSSGGGRGLAAGSGGGSGAGRGRGPLCYHCNEAHSFKLCPTLKNMPEGEEKVRKMAEYVQRAREAAAATRSKAD</sequence>
<feature type="compositionally biased region" description="Gly residues" evidence="1">
    <location>
        <begin position="346"/>
        <end position="369"/>
    </location>
</feature>
<evidence type="ECO:0000313" key="4">
    <source>
        <dbReference type="Proteomes" id="UP000613740"/>
    </source>
</evidence>
<keyword evidence="4" id="KW-1185">Reference proteome</keyword>
<evidence type="ECO:0000313" key="3">
    <source>
        <dbReference type="EMBL" id="KAG2422750.1"/>
    </source>
</evidence>
<evidence type="ECO:0000256" key="1">
    <source>
        <dbReference type="SAM" id="MobiDB-lite"/>
    </source>
</evidence>
<feature type="compositionally biased region" description="Low complexity" evidence="1">
    <location>
        <begin position="96"/>
        <end position="131"/>
    </location>
</feature>
<accession>A0A835SL40</accession>
<evidence type="ECO:0000313" key="2">
    <source>
        <dbReference type="EMBL" id="KAG2422375.1"/>
    </source>
</evidence>
<feature type="compositionally biased region" description="Gly residues" evidence="1">
    <location>
        <begin position="54"/>
        <end position="95"/>
    </location>
</feature>
<dbReference type="SUPFAM" id="SSF81995">
    <property type="entry name" value="beta-sandwich domain of Sec23/24"/>
    <property type="match status" value="1"/>
</dbReference>
<reference evidence="2" key="1">
    <citation type="journal article" date="2020" name="bioRxiv">
        <title>Comparative genomics of Chlamydomonas.</title>
        <authorList>
            <person name="Craig R.J."/>
            <person name="Hasan A.R."/>
            <person name="Ness R.W."/>
            <person name="Keightley P.D."/>
        </authorList>
    </citation>
    <scope>NUCLEOTIDE SEQUENCE</scope>
    <source>
        <strain evidence="2">CCAP 11/173</strain>
    </source>
</reference>
<feature type="region of interest" description="Disordered" evidence="1">
    <location>
        <begin position="340"/>
        <end position="369"/>
    </location>
</feature>
<dbReference type="EMBL" id="JAEHOD010000229">
    <property type="protein sequence ID" value="KAG2422375.1"/>
    <property type="molecule type" value="Genomic_DNA"/>
</dbReference>
<feature type="region of interest" description="Disordered" evidence="1">
    <location>
        <begin position="50"/>
        <end position="138"/>
    </location>
</feature>
<dbReference type="AlphaFoldDB" id="A0A835SL40"/>
<comment type="caution">
    <text evidence="2">The sequence shown here is derived from an EMBL/GenBank/DDBJ whole genome shotgun (WGS) entry which is preliminary data.</text>
</comment>
<proteinExistence type="predicted"/>